<feature type="domain" description="Protein kinase" evidence="9">
    <location>
        <begin position="202"/>
        <end position="495"/>
    </location>
</feature>
<dbReference type="PANTHER" id="PTHR44329:SF140">
    <property type="entry name" value="INACTIVE PROTEIN TYROSINE KINASE PTKL"/>
    <property type="match status" value="1"/>
</dbReference>
<dbReference type="AlphaFoldDB" id="A0A7R9V3F5"/>
<dbReference type="InterPro" id="IPR011009">
    <property type="entry name" value="Kinase-like_dom_sf"/>
</dbReference>
<accession>A0A7R9V3F5</accession>
<dbReference type="EMBL" id="HBEC01008040">
    <property type="protein sequence ID" value="CAD8283625.1"/>
    <property type="molecule type" value="Transcribed_RNA"/>
</dbReference>
<comment type="similarity">
    <text evidence="1">Belongs to the protein kinase superfamily. TKL Ser/Thr protein kinase family.</text>
</comment>
<dbReference type="Pfam" id="PF12796">
    <property type="entry name" value="Ank_2"/>
    <property type="match status" value="1"/>
</dbReference>
<evidence type="ECO:0000256" key="7">
    <source>
        <dbReference type="PROSITE-ProRule" id="PRU10141"/>
    </source>
</evidence>
<dbReference type="Gene3D" id="1.25.40.20">
    <property type="entry name" value="Ankyrin repeat-containing domain"/>
    <property type="match status" value="1"/>
</dbReference>
<keyword evidence="6" id="KW-0040">ANK repeat</keyword>
<gene>
    <name evidence="10" type="ORF">CEUR00632_LOCUS3660</name>
</gene>
<dbReference type="InterPro" id="IPR051681">
    <property type="entry name" value="Ser/Thr_Kinases-Pseudokinases"/>
</dbReference>
<dbReference type="InterPro" id="IPR002110">
    <property type="entry name" value="Ankyrin_rpt"/>
</dbReference>
<dbReference type="InterPro" id="IPR017441">
    <property type="entry name" value="Protein_kinase_ATP_BS"/>
</dbReference>
<dbReference type="SMART" id="SM00220">
    <property type="entry name" value="S_TKc"/>
    <property type="match status" value="1"/>
</dbReference>
<dbReference type="InterPro" id="IPR008271">
    <property type="entry name" value="Ser/Thr_kinase_AS"/>
</dbReference>
<dbReference type="Gene3D" id="1.10.510.10">
    <property type="entry name" value="Transferase(Phosphotransferase) domain 1"/>
    <property type="match status" value="1"/>
</dbReference>
<dbReference type="FunFam" id="1.10.510.10:FF:001660">
    <property type="entry name" value="Predicted protein"/>
    <property type="match status" value="1"/>
</dbReference>
<evidence type="ECO:0000256" key="8">
    <source>
        <dbReference type="SAM" id="MobiDB-lite"/>
    </source>
</evidence>
<dbReference type="InterPro" id="IPR036770">
    <property type="entry name" value="Ankyrin_rpt-contain_sf"/>
</dbReference>
<protein>
    <recommendedName>
        <fullName evidence="9">Protein kinase domain-containing protein</fullName>
    </recommendedName>
</protein>
<dbReference type="Gene3D" id="3.30.200.20">
    <property type="entry name" value="Phosphorylase Kinase, domain 1"/>
    <property type="match status" value="1"/>
</dbReference>
<sequence length="507" mass="56181">MPKALGSAIEPNLAMEHIDENKQANGGPFATLSGKRLTDDGRTSRNNAHASNDIVKAPSIHGEEAARRQAIAELIFFCGINDLQRCKDIARHWRLQVKDYTVMDYDRRTPLHVAAAEGSFSVVQWLLHEGAAVNPMDRHEKTPLEEAVRNDHTEVVKLLVDNGGRIVQEGDLVKLENSKLQGAVTLNPVGMVAEWEVSPKELTLVEKIGSGEFGDVYKAKWHGSLVAAKLLKRSDEIALGDFRTEIAILRKIAHPNTTQFLGACTKQKPYIIISELMSCSLADAFNKSIVRPSPRRKVEIALDFARGIAYLHNRRQPIIHRDLKPANLMISGNLNADTEQLYLDSGVIKVADFGLSKTVSPVEPSNRRLGMGSMDEAYKLTGETGSYRYMAPEVFRHEPYSVKVDVYSYAMIVFQLFECATPFAGEDPVQAAHEAAMDGLRPTFPPRNQLSAVDQELRKLVTDCWAADAGKRPTFEEIVARLERVLQNLPKHTKFSPSGSAGCCSVQ</sequence>
<dbReference type="PROSITE" id="PS50297">
    <property type="entry name" value="ANK_REP_REGION"/>
    <property type="match status" value="2"/>
</dbReference>
<dbReference type="Pfam" id="PF00069">
    <property type="entry name" value="Pkinase"/>
    <property type="match status" value="1"/>
</dbReference>
<keyword evidence="3 7" id="KW-0547">Nucleotide-binding</keyword>
<dbReference type="CDD" id="cd13999">
    <property type="entry name" value="STKc_MAP3K-like"/>
    <property type="match status" value="1"/>
</dbReference>
<reference evidence="10" key="1">
    <citation type="submission" date="2021-01" db="EMBL/GenBank/DDBJ databases">
        <authorList>
            <person name="Corre E."/>
            <person name="Pelletier E."/>
            <person name="Niang G."/>
            <person name="Scheremetjew M."/>
            <person name="Finn R."/>
            <person name="Kale V."/>
            <person name="Holt S."/>
            <person name="Cochrane G."/>
            <person name="Meng A."/>
            <person name="Brown T."/>
            <person name="Cohen L."/>
        </authorList>
    </citation>
    <scope>NUCLEOTIDE SEQUENCE</scope>
    <source>
        <strain evidence="10">CCMP219</strain>
    </source>
</reference>
<dbReference type="FunFam" id="3.30.200.20:FF:001447">
    <property type="entry name" value="Predicted protein"/>
    <property type="match status" value="1"/>
</dbReference>
<dbReference type="PIRSF" id="PIRSF000654">
    <property type="entry name" value="Integrin-linked_kinase"/>
    <property type="match status" value="1"/>
</dbReference>
<evidence type="ECO:0000259" key="9">
    <source>
        <dbReference type="PROSITE" id="PS50011"/>
    </source>
</evidence>
<evidence type="ECO:0000256" key="4">
    <source>
        <dbReference type="ARBA" id="ARBA00022777"/>
    </source>
</evidence>
<keyword evidence="2" id="KW-0808">Transferase</keyword>
<evidence type="ECO:0000256" key="6">
    <source>
        <dbReference type="PROSITE-ProRule" id="PRU00023"/>
    </source>
</evidence>
<name>A0A7R9V3F5_9CHLO</name>
<dbReference type="GO" id="GO:0004674">
    <property type="term" value="F:protein serine/threonine kinase activity"/>
    <property type="evidence" value="ECO:0007669"/>
    <property type="project" value="TreeGrafter"/>
</dbReference>
<feature type="binding site" evidence="7">
    <location>
        <position position="229"/>
    </location>
    <ligand>
        <name>ATP</name>
        <dbReference type="ChEBI" id="CHEBI:30616"/>
    </ligand>
</feature>
<dbReference type="InterPro" id="IPR000719">
    <property type="entry name" value="Prot_kinase_dom"/>
</dbReference>
<dbReference type="PROSITE" id="PS50011">
    <property type="entry name" value="PROTEIN_KINASE_DOM"/>
    <property type="match status" value="1"/>
</dbReference>
<feature type="region of interest" description="Disordered" evidence="8">
    <location>
        <begin position="20"/>
        <end position="51"/>
    </location>
</feature>
<dbReference type="GO" id="GO:0005524">
    <property type="term" value="F:ATP binding"/>
    <property type="evidence" value="ECO:0007669"/>
    <property type="project" value="UniProtKB-UniRule"/>
</dbReference>
<evidence type="ECO:0000256" key="1">
    <source>
        <dbReference type="ARBA" id="ARBA00005843"/>
    </source>
</evidence>
<feature type="repeat" description="ANK" evidence="6">
    <location>
        <begin position="139"/>
        <end position="171"/>
    </location>
</feature>
<organism evidence="10">
    <name type="scientific">Chlamydomonas euryale</name>
    <dbReference type="NCBI Taxonomy" id="1486919"/>
    <lineage>
        <taxon>Eukaryota</taxon>
        <taxon>Viridiplantae</taxon>
        <taxon>Chlorophyta</taxon>
        <taxon>core chlorophytes</taxon>
        <taxon>Chlorophyceae</taxon>
        <taxon>CS clade</taxon>
        <taxon>Chlamydomonadales</taxon>
        <taxon>Chlamydomonadaceae</taxon>
        <taxon>Chlamydomonas</taxon>
    </lineage>
</organism>
<evidence type="ECO:0000256" key="2">
    <source>
        <dbReference type="ARBA" id="ARBA00022679"/>
    </source>
</evidence>
<keyword evidence="4" id="KW-0418">Kinase</keyword>
<evidence type="ECO:0000256" key="5">
    <source>
        <dbReference type="ARBA" id="ARBA00022840"/>
    </source>
</evidence>
<dbReference type="SUPFAM" id="SSF48403">
    <property type="entry name" value="Ankyrin repeat"/>
    <property type="match status" value="1"/>
</dbReference>
<evidence type="ECO:0000256" key="3">
    <source>
        <dbReference type="ARBA" id="ARBA00022741"/>
    </source>
</evidence>
<proteinExistence type="inferred from homology"/>
<feature type="repeat" description="ANK" evidence="6">
    <location>
        <begin position="106"/>
        <end position="138"/>
    </location>
</feature>
<evidence type="ECO:0000313" key="10">
    <source>
        <dbReference type="EMBL" id="CAD8283625.1"/>
    </source>
</evidence>
<keyword evidence="5 7" id="KW-0067">ATP-binding</keyword>
<dbReference type="PROSITE" id="PS50088">
    <property type="entry name" value="ANK_REPEAT"/>
    <property type="match status" value="2"/>
</dbReference>
<dbReference type="SMART" id="SM00248">
    <property type="entry name" value="ANK"/>
    <property type="match status" value="2"/>
</dbReference>
<dbReference type="PROSITE" id="PS00107">
    <property type="entry name" value="PROTEIN_KINASE_ATP"/>
    <property type="match status" value="1"/>
</dbReference>
<dbReference type="SUPFAM" id="SSF56112">
    <property type="entry name" value="Protein kinase-like (PK-like)"/>
    <property type="match status" value="1"/>
</dbReference>
<dbReference type="PROSITE" id="PS00108">
    <property type="entry name" value="PROTEIN_KINASE_ST"/>
    <property type="match status" value="1"/>
</dbReference>
<dbReference type="PANTHER" id="PTHR44329">
    <property type="entry name" value="SERINE/THREONINE-PROTEIN KINASE TNNI3K-RELATED"/>
    <property type="match status" value="1"/>
</dbReference>